<dbReference type="EMBL" id="CP023344">
    <property type="protein sequence ID" value="ATC62891.1"/>
    <property type="molecule type" value="Genomic_DNA"/>
</dbReference>
<dbReference type="RefSeq" id="WP_096054526.1">
    <property type="nucleotide sequence ID" value="NZ_CP023344.1"/>
</dbReference>
<dbReference type="CDD" id="cd00761">
    <property type="entry name" value="Glyco_tranf_GTA_type"/>
    <property type="match status" value="1"/>
</dbReference>
<dbReference type="Proteomes" id="UP000217265">
    <property type="component" value="Chromosome"/>
</dbReference>
<organism evidence="3 4">
    <name type="scientific">Nibricoccus aquaticus</name>
    <dbReference type="NCBI Taxonomy" id="2576891"/>
    <lineage>
        <taxon>Bacteria</taxon>
        <taxon>Pseudomonadati</taxon>
        <taxon>Verrucomicrobiota</taxon>
        <taxon>Opitutia</taxon>
        <taxon>Opitutales</taxon>
        <taxon>Opitutaceae</taxon>
        <taxon>Nibricoccus</taxon>
    </lineage>
</organism>
<dbReference type="InterPro" id="IPR001173">
    <property type="entry name" value="Glyco_trans_2-like"/>
</dbReference>
<dbReference type="InterPro" id="IPR050834">
    <property type="entry name" value="Glycosyltransf_2"/>
</dbReference>
<feature type="domain" description="Glycosyltransferase 2-like" evidence="2">
    <location>
        <begin position="5"/>
        <end position="128"/>
    </location>
</feature>
<proteinExistence type="predicted"/>
<name>A0A290QEW3_9BACT</name>
<gene>
    <name evidence="3" type="ORF">CMV30_02325</name>
</gene>
<evidence type="ECO:0000313" key="3">
    <source>
        <dbReference type="EMBL" id="ATC62891.1"/>
    </source>
</evidence>
<dbReference type="Pfam" id="PF00535">
    <property type="entry name" value="Glycos_transf_2"/>
    <property type="match status" value="1"/>
</dbReference>
<accession>A0A290QEW3</accession>
<protein>
    <recommendedName>
        <fullName evidence="2">Glycosyltransferase 2-like domain-containing protein</fullName>
    </recommendedName>
</protein>
<dbReference type="PANTHER" id="PTHR43685:SF2">
    <property type="entry name" value="GLYCOSYLTRANSFERASE 2-LIKE DOMAIN-CONTAINING PROTEIN"/>
    <property type="match status" value="1"/>
</dbReference>
<dbReference type="OrthoDB" id="180317at2"/>
<evidence type="ECO:0000259" key="2">
    <source>
        <dbReference type="Pfam" id="PF00535"/>
    </source>
</evidence>
<dbReference type="KEGG" id="vbh:CMV30_02325"/>
<dbReference type="AlphaFoldDB" id="A0A290QEW3"/>
<keyword evidence="4" id="KW-1185">Reference proteome</keyword>
<dbReference type="InterPro" id="IPR029044">
    <property type="entry name" value="Nucleotide-diphossugar_trans"/>
</dbReference>
<feature type="region of interest" description="Disordered" evidence="1">
    <location>
        <begin position="322"/>
        <end position="344"/>
    </location>
</feature>
<reference evidence="3 4" key="1">
    <citation type="submission" date="2017-09" db="EMBL/GenBank/DDBJ databases">
        <title>Complete genome sequence of Verrucomicrobial strain HZ-65, isolated from freshwater.</title>
        <authorList>
            <person name="Choi A."/>
        </authorList>
    </citation>
    <scope>NUCLEOTIDE SEQUENCE [LARGE SCALE GENOMIC DNA]</scope>
    <source>
        <strain evidence="3 4">HZ-65</strain>
    </source>
</reference>
<sequence length="344" mass="38760">MRNLSVILPTLNSMPLLPAHIASMRSWIDLADEIIVVDSHSTDGTQYYLRENLRAHPAQIHTHPRGLYQSWNSAIQRATGRWLYISTVGDPISRDLLEHLLDTSERLQSDVLLGNPAFIDENDQPLPEFYWAPNEIADTLATEGPVTFSGPAALFYAAKHLYTSALLGSCASNLYRTTHLQRLPFCTDFGMAGDAAWGIRHALETTFATTRHPGSFFRVHRKSYETCACECETLEPRLHALVRETCSRQPASALLDELQIPEMITHLTSSIQLGRSLKVRRQQSRGPWYVHPALWRERSALRCHRQSLDAIVARSTQLIRESHTQRTATLTPPVSDRSTQSTPS</sequence>
<dbReference type="Gene3D" id="3.90.550.10">
    <property type="entry name" value="Spore Coat Polysaccharide Biosynthesis Protein SpsA, Chain A"/>
    <property type="match status" value="1"/>
</dbReference>
<dbReference type="SUPFAM" id="SSF53448">
    <property type="entry name" value="Nucleotide-diphospho-sugar transferases"/>
    <property type="match status" value="1"/>
</dbReference>
<dbReference type="PANTHER" id="PTHR43685">
    <property type="entry name" value="GLYCOSYLTRANSFERASE"/>
    <property type="match status" value="1"/>
</dbReference>
<evidence type="ECO:0000313" key="4">
    <source>
        <dbReference type="Proteomes" id="UP000217265"/>
    </source>
</evidence>
<evidence type="ECO:0000256" key="1">
    <source>
        <dbReference type="SAM" id="MobiDB-lite"/>
    </source>
</evidence>